<dbReference type="Proteomes" id="UP000028488">
    <property type="component" value="Chromosome"/>
</dbReference>
<feature type="transmembrane region" description="Helical" evidence="1">
    <location>
        <begin position="80"/>
        <end position="100"/>
    </location>
</feature>
<feature type="transmembrane region" description="Helical" evidence="1">
    <location>
        <begin position="47"/>
        <end position="68"/>
    </location>
</feature>
<gene>
    <name evidence="4" type="ORF">EP51_34355</name>
</gene>
<dbReference type="Pfam" id="PF08840">
    <property type="entry name" value="BAAT_C"/>
    <property type="match status" value="1"/>
</dbReference>
<dbReference type="Gene3D" id="3.40.50.1820">
    <property type="entry name" value="alpha/beta hydrolase"/>
    <property type="match status" value="1"/>
</dbReference>
<dbReference type="RefSeq" id="WP_128641714.1">
    <property type="nucleotide sequence ID" value="NZ_CP008947.1"/>
</dbReference>
<feature type="domain" description="Acyl-CoA thioester hydrolase/bile acid-CoA amino acid N-acetyltransferase" evidence="2">
    <location>
        <begin position="229"/>
        <end position="347"/>
    </location>
</feature>
<reference evidence="4 5" key="1">
    <citation type="submission" date="2014-07" db="EMBL/GenBank/DDBJ databases">
        <title>Genome Sequence of Rhodococcus opacus Strain R7, a Biodegrader of Mono- and Polycyclic Aromatic Hydrocarbons.</title>
        <authorList>
            <person name="Di Gennaro P."/>
            <person name="Zampolli J."/>
            <person name="Presti I."/>
            <person name="Cappelletti M."/>
            <person name="D'Ursi P."/>
            <person name="Orro A."/>
            <person name="Mezzelani A."/>
            <person name="Milanesi L."/>
        </authorList>
    </citation>
    <scope>NUCLEOTIDE SEQUENCE [LARGE SCALE GENOMIC DNA]</scope>
    <source>
        <strain evidence="4 5">R7</strain>
    </source>
</reference>
<protein>
    <submittedName>
        <fullName evidence="4">Acyl-CoA thioesterase</fullName>
    </submittedName>
</protein>
<evidence type="ECO:0000259" key="3">
    <source>
        <dbReference type="Pfam" id="PF08840"/>
    </source>
</evidence>
<dbReference type="InterPro" id="IPR006862">
    <property type="entry name" value="Thio_Ohase/aa_AcTrfase"/>
</dbReference>
<feature type="transmembrane region" description="Helical" evidence="1">
    <location>
        <begin position="12"/>
        <end position="35"/>
    </location>
</feature>
<dbReference type="GO" id="GO:0006637">
    <property type="term" value="P:acyl-CoA metabolic process"/>
    <property type="evidence" value="ECO:0007669"/>
    <property type="project" value="TreeGrafter"/>
</dbReference>
<proteinExistence type="predicted"/>
<feature type="domain" description="BAAT/Acyl-CoA thioester hydrolase C-terminal" evidence="3">
    <location>
        <begin position="416"/>
        <end position="640"/>
    </location>
</feature>
<dbReference type="InterPro" id="IPR042490">
    <property type="entry name" value="Thio_Ohase/BAAT_N"/>
</dbReference>
<dbReference type="GO" id="GO:0006631">
    <property type="term" value="P:fatty acid metabolic process"/>
    <property type="evidence" value="ECO:0007669"/>
    <property type="project" value="TreeGrafter"/>
</dbReference>
<accession>A0A076EW33</accession>
<evidence type="ECO:0000256" key="1">
    <source>
        <dbReference type="SAM" id="Phobius"/>
    </source>
</evidence>
<dbReference type="Pfam" id="PF04775">
    <property type="entry name" value="Bile_Hydr_Trans"/>
    <property type="match status" value="1"/>
</dbReference>
<dbReference type="PANTHER" id="PTHR10824:SF4">
    <property type="entry name" value="ACYL-COENZYME A THIOESTERASE 1-LIKE"/>
    <property type="match status" value="1"/>
</dbReference>
<keyword evidence="1" id="KW-0472">Membrane</keyword>
<dbReference type="PANTHER" id="PTHR10824">
    <property type="entry name" value="ACYL-COENZYME A THIOESTERASE-RELATED"/>
    <property type="match status" value="1"/>
</dbReference>
<dbReference type="Gene3D" id="2.60.40.2240">
    <property type="entry name" value="Acyl-CoA thioester hydrolase/BAAT N-terminal domain"/>
    <property type="match status" value="1"/>
</dbReference>
<evidence type="ECO:0000313" key="4">
    <source>
        <dbReference type="EMBL" id="AII09452.1"/>
    </source>
</evidence>
<dbReference type="GO" id="GO:0047617">
    <property type="term" value="F:fatty acyl-CoA hydrolase activity"/>
    <property type="evidence" value="ECO:0007669"/>
    <property type="project" value="TreeGrafter"/>
</dbReference>
<dbReference type="InterPro" id="IPR014940">
    <property type="entry name" value="BAAT_C"/>
</dbReference>
<keyword evidence="1" id="KW-0812">Transmembrane</keyword>
<dbReference type="AlphaFoldDB" id="A0A076EW33"/>
<evidence type="ECO:0000313" key="5">
    <source>
        <dbReference type="Proteomes" id="UP000028488"/>
    </source>
</evidence>
<dbReference type="SUPFAM" id="SSF53474">
    <property type="entry name" value="alpha/beta-Hydrolases"/>
    <property type="match status" value="1"/>
</dbReference>
<dbReference type="InterPro" id="IPR029058">
    <property type="entry name" value="AB_hydrolase_fold"/>
</dbReference>
<feature type="transmembrane region" description="Helical" evidence="1">
    <location>
        <begin position="165"/>
        <end position="186"/>
    </location>
</feature>
<feature type="transmembrane region" description="Helical" evidence="1">
    <location>
        <begin position="120"/>
        <end position="145"/>
    </location>
</feature>
<dbReference type="eggNOG" id="COG1073">
    <property type="taxonomic scope" value="Bacteria"/>
</dbReference>
<sequence>MGFIIGFAPWIVYWILVGNTGFVAAVAIAFGIAAAGQVLQRLRGEPWRTLEVGTVAVFALLLIAALTLDDAVLERWLQPVGNFGLFAIAAVGVLIGRPFVREYAAATVDARTAASGGFRYITTAMTWMWVAAFGLMTVISLIPPIVDGDATMRDAGDTLSVVCYWVLPFTLVGVAGLVSAVFPGWFEKRSQLLETQSSAEPAVTEQPVPAADVSAGSLELDVPASSRHDEAFSLIVRGARPGSSVTVRTTGTDLFGGQWLSEATFTVPADGIVDVAEQVPDHGDWNVADADAPLWAMRFVSEDRVPDLFVPPPDAWLVTVEASTPDGTSRRTVTRHVSAPGVSVRPLDVGGRPALLALPAGDAPSGGWPGVACFGGSEGGVDSQRPTIGMLAANGYAALAYSWVDESDTDATLVKVPLERFASAVEALGAQPSVDANRLTAMAISRGAEGLLASACVGELPVAGLILISPSSVSWQAIGPDGEIAGTASWTCNGGPVPWAPLPGGVLMPQLIRNAWRAHHDLAAHRPSLLRLAAAYRSGLAAAPVDATLRSEQATASVLCLTGADDQLWPSGEMATALLGLRSDERDEHRTFDGAGHLLRLGMFPADAQWTGGIAFGGGGAGQGRAQREAVHSVLGFLARTAAVARA</sequence>
<dbReference type="EMBL" id="CP008947">
    <property type="protein sequence ID" value="AII09452.1"/>
    <property type="molecule type" value="Genomic_DNA"/>
</dbReference>
<name>A0A076EW33_RHOOP</name>
<keyword evidence="1" id="KW-1133">Transmembrane helix</keyword>
<organism evidence="4 5">
    <name type="scientific">Rhodococcus opacus</name>
    <name type="common">Nocardia opaca</name>
    <dbReference type="NCBI Taxonomy" id="37919"/>
    <lineage>
        <taxon>Bacteria</taxon>
        <taxon>Bacillati</taxon>
        <taxon>Actinomycetota</taxon>
        <taxon>Actinomycetes</taxon>
        <taxon>Mycobacteriales</taxon>
        <taxon>Nocardiaceae</taxon>
        <taxon>Rhodococcus</taxon>
    </lineage>
</organism>
<evidence type="ECO:0000259" key="2">
    <source>
        <dbReference type="Pfam" id="PF04775"/>
    </source>
</evidence>